<dbReference type="PANTHER" id="PTHR30616:SF2">
    <property type="entry name" value="PURINE NUCLEOSIDE PHOSPHORYLASE LACC1"/>
    <property type="match status" value="1"/>
</dbReference>
<comment type="similarity">
    <text evidence="2 10">Belongs to the purine nucleoside phosphorylase YfiH/LACC1 family.</text>
</comment>
<dbReference type="NCBIfam" id="TIGR00726">
    <property type="entry name" value="peptidoglycan editing factor PgeF"/>
    <property type="match status" value="1"/>
</dbReference>
<keyword evidence="6" id="KW-0862">Zinc</keyword>
<dbReference type="Proteomes" id="UP000589896">
    <property type="component" value="Unassembled WGS sequence"/>
</dbReference>
<evidence type="ECO:0000256" key="5">
    <source>
        <dbReference type="ARBA" id="ARBA00022801"/>
    </source>
</evidence>
<sequence length="257" mass="26826">MSALLHAGWPAPRGVHALTTLRHGAGVSAAPFDRFNLGNHRSAAGDDPDAVARNRALLVGLAGLPGRPVWLHQVHGIDVARVDAPMPAGDATRIEADAAVTRAPGVVLAIQTADCLPVVFAAREGSEIGAAHAGWRGLAAGVLEATLAAMRTAPASLVVWLGPAAGPAAYEIGAEVREAFVNRDADAATAFVPTRPGHWRVDLYALARLRLIAAGVPGDAIHGGEHCTISEPEAFFSHRRDQRTGRMATLAWMDPVD</sequence>
<dbReference type="CDD" id="cd16833">
    <property type="entry name" value="YfiH"/>
    <property type="match status" value="1"/>
</dbReference>
<evidence type="ECO:0000256" key="8">
    <source>
        <dbReference type="ARBA" id="ARBA00048968"/>
    </source>
</evidence>
<dbReference type="PANTHER" id="PTHR30616">
    <property type="entry name" value="UNCHARACTERIZED PROTEIN YFIH"/>
    <property type="match status" value="1"/>
</dbReference>
<comment type="catalytic activity">
    <reaction evidence="1">
        <text>inosine + phosphate = alpha-D-ribose 1-phosphate + hypoxanthine</text>
        <dbReference type="Rhea" id="RHEA:27646"/>
        <dbReference type="ChEBI" id="CHEBI:17368"/>
        <dbReference type="ChEBI" id="CHEBI:17596"/>
        <dbReference type="ChEBI" id="CHEBI:43474"/>
        <dbReference type="ChEBI" id="CHEBI:57720"/>
        <dbReference type="EC" id="2.4.2.1"/>
    </reaction>
    <physiologicalReaction direction="left-to-right" evidence="1">
        <dbReference type="Rhea" id="RHEA:27647"/>
    </physiologicalReaction>
</comment>
<name>A0A7Z0TYG6_9GAMM</name>
<evidence type="ECO:0000256" key="6">
    <source>
        <dbReference type="ARBA" id="ARBA00022833"/>
    </source>
</evidence>
<evidence type="ECO:0000256" key="1">
    <source>
        <dbReference type="ARBA" id="ARBA00000553"/>
    </source>
</evidence>
<comment type="caution">
    <text evidence="11">The sequence shown here is derived from an EMBL/GenBank/DDBJ whole genome shotgun (WGS) entry which is preliminary data.</text>
</comment>
<evidence type="ECO:0000313" key="11">
    <source>
        <dbReference type="EMBL" id="NYZ62347.1"/>
    </source>
</evidence>
<evidence type="ECO:0000256" key="3">
    <source>
        <dbReference type="ARBA" id="ARBA00022679"/>
    </source>
</evidence>
<dbReference type="SUPFAM" id="SSF64438">
    <property type="entry name" value="CNF1/YfiH-like putative cysteine hydrolases"/>
    <property type="match status" value="1"/>
</dbReference>
<dbReference type="EMBL" id="JACCJZ010000013">
    <property type="protein sequence ID" value="NYZ62347.1"/>
    <property type="molecule type" value="Genomic_DNA"/>
</dbReference>
<dbReference type="AlphaFoldDB" id="A0A7Z0TYG6"/>
<comment type="catalytic activity">
    <reaction evidence="9">
        <text>S-methyl-5'-thioadenosine + phosphate = 5-(methylsulfanyl)-alpha-D-ribose 1-phosphate + adenine</text>
        <dbReference type="Rhea" id="RHEA:11852"/>
        <dbReference type="ChEBI" id="CHEBI:16708"/>
        <dbReference type="ChEBI" id="CHEBI:17509"/>
        <dbReference type="ChEBI" id="CHEBI:43474"/>
        <dbReference type="ChEBI" id="CHEBI:58533"/>
        <dbReference type="EC" id="2.4.2.28"/>
    </reaction>
    <physiologicalReaction direction="left-to-right" evidence="9">
        <dbReference type="Rhea" id="RHEA:11853"/>
    </physiologicalReaction>
</comment>
<evidence type="ECO:0000256" key="2">
    <source>
        <dbReference type="ARBA" id="ARBA00007353"/>
    </source>
</evidence>
<evidence type="ECO:0000256" key="7">
    <source>
        <dbReference type="ARBA" id="ARBA00047989"/>
    </source>
</evidence>
<dbReference type="RefSeq" id="WP_180544569.1">
    <property type="nucleotide sequence ID" value="NZ_JACCJZ010000013.1"/>
</dbReference>
<dbReference type="Gene3D" id="3.60.140.10">
    <property type="entry name" value="CNF1/YfiH-like putative cysteine hydrolases"/>
    <property type="match status" value="1"/>
</dbReference>
<organism evidence="11 12">
    <name type="scientific">Luteimonas deserti</name>
    <dbReference type="NCBI Taxonomy" id="2752306"/>
    <lineage>
        <taxon>Bacteria</taxon>
        <taxon>Pseudomonadati</taxon>
        <taxon>Pseudomonadota</taxon>
        <taxon>Gammaproteobacteria</taxon>
        <taxon>Lysobacterales</taxon>
        <taxon>Lysobacteraceae</taxon>
        <taxon>Luteimonas</taxon>
    </lineage>
</organism>
<gene>
    <name evidence="11" type="primary">pgeF</name>
    <name evidence="11" type="ORF">H0E82_06170</name>
</gene>
<dbReference type="Pfam" id="PF02578">
    <property type="entry name" value="Cu-oxidase_4"/>
    <property type="match status" value="1"/>
</dbReference>
<keyword evidence="4" id="KW-0479">Metal-binding</keyword>
<dbReference type="InterPro" id="IPR011324">
    <property type="entry name" value="Cytotoxic_necrot_fac-like_cat"/>
</dbReference>
<evidence type="ECO:0000256" key="10">
    <source>
        <dbReference type="RuleBase" id="RU361274"/>
    </source>
</evidence>
<evidence type="ECO:0000313" key="12">
    <source>
        <dbReference type="Proteomes" id="UP000589896"/>
    </source>
</evidence>
<comment type="catalytic activity">
    <reaction evidence="8">
        <text>adenosine + phosphate = alpha-D-ribose 1-phosphate + adenine</text>
        <dbReference type="Rhea" id="RHEA:27642"/>
        <dbReference type="ChEBI" id="CHEBI:16335"/>
        <dbReference type="ChEBI" id="CHEBI:16708"/>
        <dbReference type="ChEBI" id="CHEBI:43474"/>
        <dbReference type="ChEBI" id="CHEBI:57720"/>
        <dbReference type="EC" id="2.4.2.1"/>
    </reaction>
    <physiologicalReaction direction="left-to-right" evidence="8">
        <dbReference type="Rhea" id="RHEA:27643"/>
    </physiologicalReaction>
</comment>
<dbReference type="GO" id="GO:0005507">
    <property type="term" value="F:copper ion binding"/>
    <property type="evidence" value="ECO:0007669"/>
    <property type="project" value="TreeGrafter"/>
</dbReference>
<evidence type="ECO:0000256" key="4">
    <source>
        <dbReference type="ARBA" id="ARBA00022723"/>
    </source>
</evidence>
<keyword evidence="3" id="KW-0808">Transferase</keyword>
<dbReference type="InterPro" id="IPR003730">
    <property type="entry name" value="Cu_polyphenol_OxRdtase"/>
</dbReference>
<proteinExistence type="inferred from homology"/>
<accession>A0A7Z0TYG6</accession>
<dbReference type="InterPro" id="IPR038371">
    <property type="entry name" value="Cu_polyphenol_OxRdtase_sf"/>
</dbReference>
<keyword evidence="12" id="KW-1185">Reference proteome</keyword>
<evidence type="ECO:0000256" key="9">
    <source>
        <dbReference type="ARBA" id="ARBA00049893"/>
    </source>
</evidence>
<protein>
    <recommendedName>
        <fullName evidence="10">Purine nucleoside phosphorylase</fullName>
    </recommendedName>
</protein>
<reference evidence="11 12" key="1">
    <citation type="submission" date="2020-07" db="EMBL/GenBank/DDBJ databases">
        <title>isolation of Luteimonas sp. SJ-16.</title>
        <authorList>
            <person name="Huang X.-X."/>
            <person name="Xu L."/>
            <person name="Sun J.-Q."/>
        </authorList>
    </citation>
    <scope>NUCLEOTIDE SEQUENCE [LARGE SCALE GENOMIC DNA]</scope>
    <source>
        <strain evidence="11 12">SJ-16</strain>
    </source>
</reference>
<dbReference type="GO" id="GO:0016787">
    <property type="term" value="F:hydrolase activity"/>
    <property type="evidence" value="ECO:0007669"/>
    <property type="project" value="UniProtKB-KW"/>
</dbReference>
<comment type="catalytic activity">
    <reaction evidence="7">
        <text>adenosine + H2O + H(+) = inosine + NH4(+)</text>
        <dbReference type="Rhea" id="RHEA:24408"/>
        <dbReference type="ChEBI" id="CHEBI:15377"/>
        <dbReference type="ChEBI" id="CHEBI:15378"/>
        <dbReference type="ChEBI" id="CHEBI:16335"/>
        <dbReference type="ChEBI" id="CHEBI:17596"/>
        <dbReference type="ChEBI" id="CHEBI:28938"/>
        <dbReference type="EC" id="3.5.4.4"/>
    </reaction>
    <physiologicalReaction direction="left-to-right" evidence="7">
        <dbReference type="Rhea" id="RHEA:24409"/>
    </physiologicalReaction>
</comment>
<dbReference type="GO" id="GO:0017061">
    <property type="term" value="F:S-methyl-5-thioadenosine phosphorylase activity"/>
    <property type="evidence" value="ECO:0007669"/>
    <property type="project" value="UniProtKB-EC"/>
</dbReference>
<keyword evidence="5" id="KW-0378">Hydrolase</keyword>